<keyword evidence="2" id="KW-1185">Reference proteome</keyword>
<reference evidence="1" key="1">
    <citation type="submission" date="2022-01" db="EMBL/GenBank/DDBJ databases">
        <authorList>
            <person name="King R."/>
        </authorList>
    </citation>
    <scope>NUCLEOTIDE SEQUENCE</scope>
</reference>
<proteinExistence type="predicted"/>
<reference evidence="1" key="2">
    <citation type="submission" date="2022-10" db="EMBL/GenBank/DDBJ databases">
        <authorList>
            <consortium name="ENA_rothamsted_submissions"/>
            <consortium name="culmorum"/>
            <person name="King R."/>
        </authorList>
    </citation>
    <scope>NUCLEOTIDE SEQUENCE</scope>
</reference>
<protein>
    <submittedName>
        <fullName evidence="1">Uncharacterized protein</fullName>
    </submittedName>
</protein>
<dbReference type="AlphaFoldDB" id="A0A9N9WQ02"/>
<name>A0A9N9WQ02_9DIPT</name>
<dbReference type="EMBL" id="OU895877">
    <property type="protein sequence ID" value="CAG9799673.1"/>
    <property type="molecule type" value="Genomic_DNA"/>
</dbReference>
<dbReference type="Proteomes" id="UP001153620">
    <property type="component" value="Chromosome 1"/>
</dbReference>
<evidence type="ECO:0000313" key="1">
    <source>
        <dbReference type="EMBL" id="CAG9799673.1"/>
    </source>
</evidence>
<organism evidence="1 2">
    <name type="scientific">Chironomus riparius</name>
    <dbReference type="NCBI Taxonomy" id="315576"/>
    <lineage>
        <taxon>Eukaryota</taxon>
        <taxon>Metazoa</taxon>
        <taxon>Ecdysozoa</taxon>
        <taxon>Arthropoda</taxon>
        <taxon>Hexapoda</taxon>
        <taxon>Insecta</taxon>
        <taxon>Pterygota</taxon>
        <taxon>Neoptera</taxon>
        <taxon>Endopterygota</taxon>
        <taxon>Diptera</taxon>
        <taxon>Nematocera</taxon>
        <taxon>Chironomoidea</taxon>
        <taxon>Chironomidae</taxon>
        <taxon>Chironominae</taxon>
        <taxon>Chironomus</taxon>
    </lineage>
</organism>
<gene>
    <name evidence="1" type="ORF">CHIRRI_LOCUS2634</name>
</gene>
<evidence type="ECO:0000313" key="2">
    <source>
        <dbReference type="Proteomes" id="UP001153620"/>
    </source>
</evidence>
<accession>A0A9N9WQ02</accession>
<sequence>MIEALHNTCCCSFLFYIIWHHINKYFKDKDSSSQSYSTKSYFKKTVSFTALSRMKHMIMFKCYGVIEN</sequence>